<dbReference type="Pfam" id="PF22901">
    <property type="entry name" value="dsrm_Ferlin"/>
    <property type="match status" value="1"/>
</dbReference>
<dbReference type="FunFam" id="2.60.40.150:FF:000026">
    <property type="entry name" value="dysferlin isoform X2"/>
    <property type="match status" value="1"/>
</dbReference>
<evidence type="ECO:0000256" key="3">
    <source>
        <dbReference type="ARBA" id="ARBA00022692"/>
    </source>
</evidence>
<dbReference type="InterPro" id="IPR037723">
    <property type="entry name" value="C2D_Ferlin"/>
</dbReference>
<evidence type="ECO:0000256" key="10">
    <source>
        <dbReference type="SAM" id="Phobius"/>
    </source>
</evidence>
<dbReference type="InParanoid" id="A0A1S3GYS4"/>
<feature type="domain" description="C2" evidence="11">
    <location>
        <begin position="277"/>
        <end position="398"/>
    </location>
</feature>
<dbReference type="FunFam" id="2.60.40.150:FF:000054">
    <property type="entry name" value="otoferlin isoform X2"/>
    <property type="match status" value="1"/>
</dbReference>
<dbReference type="InterPro" id="IPR012561">
    <property type="entry name" value="Ferlin_B-domain"/>
</dbReference>
<dbReference type="InterPro" id="IPR037720">
    <property type="entry name" value="C2B_Ferlin"/>
</dbReference>
<dbReference type="SUPFAM" id="SSF49562">
    <property type="entry name" value="C2 domain (Calcium/lipid-binding domain, CaLB)"/>
    <property type="match status" value="7"/>
</dbReference>
<keyword evidence="5" id="KW-0677">Repeat</keyword>
<comment type="subcellular location">
    <subcellularLocation>
        <location evidence="1">Membrane</location>
        <topology evidence="1">Single-pass membrane protein</topology>
    </subcellularLocation>
</comment>
<feature type="region of interest" description="Disordered" evidence="9">
    <location>
        <begin position="1396"/>
        <end position="1421"/>
    </location>
</feature>
<proteinExistence type="inferred from homology"/>
<evidence type="ECO:0000256" key="6">
    <source>
        <dbReference type="ARBA" id="ARBA00022837"/>
    </source>
</evidence>
<keyword evidence="3 10" id="KW-0812">Transmembrane</keyword>
<evidence type="ECO:0000256" key="5">
    <source>
        <dbReference type="ARBA" id="ARBA00022737"/>
    </source>
</evidence>
<reference evidence="13" key="1">
    <citation type="submission" date="2025-08" db="UniProtKB">
        <authorList>
            <consortium name="RefSeq"/>
        </authorList>
    </citation>
    <scope>IDENTIFICATION</scope>
    <source>
        <tissue evidence="13">Gonads</tissue>
    </source>
</reference>
<feature type="region of interest" description="Disordered" evidence="9">
    <location>
        <begin position="148"/>
        <end position="196"/>
    </location>
</feature>
<dbReference type="OrthoDB" id="10059618at2759"/>
<dbReference type="InterPro" id="IPR035892">
    <property type="entry name" value="C2_domain_sf"/>
</dbReference>
<dbReference type="FunCoup" id="A0A1S3GYS4">
    <property type="interactions" value="53"/>
</dbReference>
<dbReference type="InterPro" id="IPR037726">
    <property type="entry name" value="C2A_Ferlin"/>
</dbReference>
<dbReference type="RefSeq" id="XP_013379025.1">
    <property type="nucleotide sequence ID" value="XM_013523571.1"/>
</dbReference>
<dbReference type="InterPro" id="IPR012968">
    <property type="entry name" value="FerIin_dom"/>
</dbReference>
<sequence length="2197" mass="247508">MALTLHLKYIENLRGKSERLVKVTFRGVAHYSKVIENVEDCCWFDETFTWPVARPVDGREMVEVQLFNYNKYLNNRQVGFFQMLLQELVETGHVKITDHLLNENNVMMKTKVTLELTYNAPDGSVGVWQREGMDLTNEAETLTEEDKNLLNVERNSESESLVSSPSKSRRGSKISISSKSSTGKGEKDGSKRMKIRSVARLMKLGKQRPPMDEEDGPPVIQIEDAKSVEGMTMEEHVDPDLALVQQMLNKQDEEMQENIVSEDHLISYGGAGTATNKKSIPQPSLEQSALKAQDFQVCVTIIEGRQLAGLNMDPVVCVQVGDQKKYTSVKESTNCPYYNEYFVFDFHMAPTMLFDKIITLTVLQSRSFVRTSKPLGSFKMDVGTVYTAQDHQFYHKWAMLTDPDDINGGAKGFLKCDIAVVGKGDSVKVPPKSDADEDDIEANLLLPEGVSAERQKARYIVKVYKAEGLPKMNTGVMASVKKAFTGEAKDLVDPYVQVSFAGHKGKTSVQKGSYDPVWNEQVVFTEMFPPLCRRMQIQLRDNDSVQDDIIGTHFVDLSEISNEGQKGFLPTYGPSWINLYGSTRDFSLLDEHKILNLGLGEGVSYRARLLIAIKTEIIDMTDMGPTKVEVEQTAPVSVAGKLEDFLLYGVFMDATMIDKRFEDKPLHFELSIGNCGNGLDGQNVSAKSRRGDSSSEEESGDEGEGQSLLASVLSSTAQEEKPMWQSTTTPRIPQSRDRMYFHLPYYDSKPCTYVCAKFEDHRRRLYNTNMIRKIVEKLEDGLQEVNDMISKEIPFPERRLRGVFDEFANACSRYVSLCKGSSGSTAGRTKLDKERQRLCQREIDQIGTLARTLRATVTKNTMKDKLKAVAGCVTKLKHLANEPQDSLPDIFVWMLCGQKRIAYQRISSRDVIHSMVDEERGNLCGKVVTLYLKLPGKRATGASGWSIQCKLNVYLWLGMAKHRKELLMGLPQGYEESEEITQALKVSEEPPLSITYTVCQTFQLRAHMYQARSLIGSDASGLSDPFARVIFQEQSSSTQVINETLSPTWDEMLIFNEIVLHGTVDDIAENPPTVIIEIFDSDRVGKSEFIGRAVCKPIVKKVEEKYERPKFPPKLEWWDIYRGHTVAGELLAAFELLQFPFDEMEVKRALVTPPYQRKRGLSPLGEMSADELPAINLPDTCSDTRGPILPVPKGIRPFLSKYRVEVLFWGVRDLKRVQLTSVDRPRVDIECAGHVLQSTMITNMRKNPNFSTVVKHMDLELPDNHLYCPPITIRCVDCRNFGRFVLVGTHVINSLQKFMYTPTTKAAREAASKLLQLTDSSKPPPAPGTPQMPPLGTPQLGATPPGVTQAPPTRPSLVVSHVQPGVTSVRTTDVAVTIDENFPLIGSNKGETIISIEQGKADKTEENKKRKGSTADEDDLDTDTLDWWSKYFASVEMMIMGFGRQEDDQEMEMEIERNDDDSDAEVKEHEKQRKRGRFGLVGGVGAQQENVISDTNAGGYGAIPNGNAEDPGYNAKEAKKMEKELHKIEKEQAGSDKEKSKLTTFKGAVKAVTLTDKLSPKTQRKKSKYAPSTAQLKGFINKAFNRDSDSDLEGDDFESDRAKRLAKIQKIVIYPCELEAVPEFSGFTDWLHTFELYRGKKTGDDADDESRVVGTFKGSLKIYKIPLPPDIEDSTFNGGDPSLGLFQGVPSNDPIHVRIRVYVVKATDLHPMDINGKADPYLLIRCGKTVINDKEHYVSKQLNPVFGKGFDIEATFPMESILTVQVYDWDLVGADDLIGETKIDLENRYYSRHRATVGLHKTYEVEGYNAWRDSMKPTQILAKLCKDNKIDGPHYTYGKVKVANRVFSVPPDVDAGKKNKNVDEHLALAVLHHWEEIPSGCKLVPEHVETRALFNPEKPGIEQGKIELWVDLFPMDMPAPGPPVDVSPRKPKSYELRCIIWNTDEVVMEDDDFFTGEKMSDIYVKGWFKGPDDNQSTDIHYRSLTGEGNFNWRFIFPFDYLMAEEKIVISRKETMFSWDETETKIPARLELQVWDADHFSADDFLGSLTLDLNHFPRGAKSAKQCTLDMLKPDAPHMSIFKHKRVKGWWPFTAKSAENDDLEITGKVEAELHLITAEEAEKHPAGLGRSEPDPLEKPNRPDTSFMWFMNPLKSLKYLVCVQFKWIIIKLTILVLLILFLALFFYNAPGYTVKKIMGA</sequence>
<feature type="transmembrane region" description="Helical" evidence="10">
    <location>
        <begin position="2164"/>
        <end position="2184"/>
    </location>
</feature>
<dbReference type="FunFam" id="2.60.40.150:FF:000034">
    <property type="entry name" value="otoferlin isoform X2"/>
    <property type="match status" value="1"/>
</dbReference>
<dbReference type="Pfam" id="PF16165">
    <property type="entry name" value="Ferlin_C"/>
    <property type="match status" value="1"/>
</dbReference>
<feature type="domain" description="C2" evidence="11">
    <location>
        <begin position="986"/>
        <end position="1111"/>
    </location>
</feature>
<feature type="compositionally biased region" description="Acidic residues" evidence="9">
    <location>
        <begin position="1450"/>
        <end position="1463"/>
    </location>
</feature>
<dbReference type="FunFam" id="2.60.40.150:FF:000138">
    <property type="entry name" value="Fer-1-like family member 6"/>
    <property type="match status" value="1"/>
</dbReference>
<dbReference type="CDD" id="cd08373">
    <property type="entry name" value="C2A_Ferlin"/>
    <property type="match status" value="1"/>
</dbReference>
<evidence type="ECO:0000256" key="7">
    <source>
        <dbReference type="ARBA" id="ARBA00022989"/>
    </source>
</evidence>
<dbReference type="Pfam" id="PF00168">
    <property type="entry name" value="C2"/>
    <property type="match status" value="6"/>
</dbReference>
<dbReference type="InterPro" id="IPR037725">
    <property type="entry name" value="C2F_Ferlin"/>
</dbReference>
<evidence type="ECO:0000256" key="9">
    <source>
        <dbReference type="SAM" id="MobiDB-lite"/>
    </source>
</evidence>
<keyword evidence="7 10" id="KW-1133">Transmembrane helix</keyword>
<keyword evidence="8 10" id="KW-0472">Membrane</keyword>
<feature type="region of interest" description="Disordered" evidence="9">
    <location>
        <begin position="681"/>
        <end position="706"/>
    </location>
</feature>
<accession>A0A1S3GYS4</accession>
<dbReference type="GO" id="GO:0046872">
    <property type="term" value="F:metal ion binding"/>
    <property type="evidence" value="ECO:0007669"/>
    <property type="project" value="UniProtKB-KW"/>
</dbReference>
<feature type="domain" description="C2" evidence="11">
    <location>
        <begin position="1"/>
        <end position="98"/>
    </location>
</feature>
<dbReference type="SMART" id="SM01202">
    <property type="entry name" value="FerI"/>
    <property type="match status" value="1"/>
</dbReference>
<evidence type="ECO:0000256" key="4">
    <source>
        <dbReference type="ARBA" id="ARBA00022723"/>
    </source>
</evidence>
<feature type="compositionally biased region" description="Basic and acidic residues" evidence="9">
    <location>
        <begin position="1399"/>
        <end position="1408"/>
    </location>
</feature>
<feature type="compositionally biased region" description="Acidic residues" evidence="9">
    <location>
        <begin position="694"/>
        <end position="704"/>
    </location>
</feature>
<evidence type="ECO:0000256" key="1">
    <source>
        <dbReference type="ARBA" id="ARBA00004167"/>
    </source>
</evidence>
<feature type="compositionally biased region" description="Low complexity" evidence="9">
    <location>
        <begin position="173"/>
        <end position="183"/>
    </location>
</feature>
<dbReference type="FunFam" id="2.60.40.150:FF:000009">
    <property type="entry name" value="dysferlin isoform X2"/>
    <property type="match status" value="1"/>
</dbReference>
<evidence type="ECO:0000259" key="11">
    <source>
        <dbReference type="PROSITE" id="PS50004"/>
    </source>
</evidence>
<organism evidence="12 13">
    <name type="scientific">Lingula anatina</name>
    <name type="common">Brachiopod</name>
    <name type="synonym">Lingula unguis</name>
    <dbReference type="NCBI Taxonomy" id="7574"/>
    <lineage>
        <taxon>Eukaryota</taxon>
        <taxon>Metazoa</taxon>
        <taxon>Spiralia</taxon>
        <taxon>Lophotrochozoa</taxon>
        <taxon>Brachiopoda</taxon>
        <taxon>Linguliformea</taxon>
        <taxon>Lingulata</taxon>
        <taxon>Lingulida</taxon>
        <taxon>Linguloidea</taxon>
        <taxon>Lingulidae</taxon>
        <taxon>Lingula</taxon>
    </lineage>
</organism>
<feature type="domain" description="C2" evidence="11">
    <location>
        <begin position="1184"/>
        <end position="1308"/>
    </location>
</feature>
<comment type="similarity">
    <text evidence="2">Belongs to the ferlin family.</text>
</comment>
<dbReference type="InterPro" id="IPR037722">
    <property type="entry name" value="C2C_Ferlin"/>
</dbReference>
<name>A0A1S3GYS4_LINAN</name>
<keyword evidence="12" id="KW-1185">Reference proteome</keyword>
<evidence type="ECO:0000256" key="8">
    <source>
        <dbReference type="ARBA" id="ARBA00023136"/>
    </source>
</evidence>
<dbReference type="Gene3D" id="2.60.40.150">
    <property type="entry name" value="C2 domain"/>
    <property type="match status" value="6"/>
</dbReference>
<dbReference type="CDD" id="cd04017">
    <property type="entry name" value="C2D_Ferlin"/>
    <property type="match status" value="1"/>
</dbReference>
<dbReference type="PROSITE" id="PS50004">
    <property type="entry name" value="C2"/>
    <property type="match status" value="7"/>
</dbReference>
<dbReference type="SMART" id="SM01201">
    <property type="entry name" value="FerB"/>
    <property type="match status" value="1"/>
</dbReference>
<dbReference type="GO" id="GO:0007009">
    <property type="term" value="P:plasma membrane organization"/>
    <property type="evidence" value="ECO:0007669"/>
    <property type="project" value="TreeGrafter"/>
</dbReference>
<dbReference type="CDD" id="cd08374">
    <property type="entry name" value="C2F_Ferlin"/>
    <property type="match status" value="1"/>
</dbReference>
<evidence type="ECO:0000256" key="2">
    <source>
        <dbReference type="ARBA" id="ARBA00007561"/>
    </source>
</evidence>
<feature type="compositionally biased region" description="Pro residues" evidence="9">
    <location>
        <begin position="1322"/>
        <end position="1336"/>
    </location>
</feature>
<protein>
    <submittedName>
        <fullName evidence="13">Otoferlin isoform X2</fullName>
    </submittedName>
</protein>
<dbReference type="InterPro" id="IPR055072">
    <property type="entry name" value="Ferlin_DSRM"/>
</dbReference>
<dbReference type="InterPro" id="IPR032362">
    <property type="entry name" value="Ferlin_C"/>
</dbReference>
<dbReference type="InterPro" id="IPR000008">
    <property type="entry name" value="C2_dom"/>
</dbReference>
<dbReference type="Pfam" id="PF08151">
    <property type="entry name" value="FerI"/>
    <property type="match status" value="1"/>
</dbReference>
<feature type="domain" description="C2" evidence="11">
    <location>
        <begin position="1918"/>
        <end position="2066"/>
    </location>
</feature>
<evidence type="ECO:0000313" key="12">
    <source>
        <dbReference type="Proteomes" id="UP000085678"/>
    </source>
</evidence>
<dbReference type="InterPro" id="IPR037724">
    <property type="entry name" value="C2E_Ferlin"/>
</dbReference>
<dbReference type="Proteomes" id="UP000085678">
    <property type="component" value="Unplaced"/>
</dbReference>
<dbReference type="SMART" id="SM00239">
    <property type="entry name" value="C2"/>
    <property type="match status" value="6"/>
</dbReference>
<dbReference type="GO" id="GO:0016020">
    <property type="term" value="C:membrane"/>
    <property type="evidence" value="ECO:0007669"/>
    <property type="project" value="UniProtKB-SubCell"/>
</dbReference>
<gene>
    <name evidence="13" type="primary">LOC106150648</name>
</gene>
<dbReference type="PANTHER" id="PTHR12546">
    <property type="entry name" value="FER-1-LIKE"/>
    <property type="match status" value="1"/>
</dbReference>
<dbReference type="CDD" id="cd04011">
    <property type="entry name" value="C2B_Ferlin"/>
    <property type="match status" value="1"/>
</dbReference>
<dbReference type="PANTHER" id="PTHR12546:SF60">
    <property type="entry name" value="MISFIRE, ISOFORM F"/>
    <property type="match status" value="1"/>
</dbReference>
<dbReference type="CDD" id="cd04018">
    <property type="entry name" value="C2C_Ferlin"/>
    <property type="match status" value="1"/>
</dbReference>
<keyword evidence="6" id="KW-0106">Calcium</keyword>
<dbReference type="InterPro" id="IPR037721">
    <property type="entry name" value="Ferlin"/>
</dbReference>
<feature type="region of interest" description="Disordered" evidence="9">
    <location>
        <begin position="1318"/>
        <end position="1356"/>
    </location>
</feature>
<feature type="domain" description="C2" evidence="11">
    <location>
        <begin position="1677"/>
        <end position="1798"/>
    </location>
</feature>
<feature type="region of interest" description="Disordered" evidence="9">
    <location>
        <begin position="1450"/>
        <end position="1474"/>
    </location>
</feature>
<dbReference type="CDD" id="cd04037">
    <property type="entry name" value="C2E_Ferlin"/>
    <property type="match status" value="1"/>
</dbReference>
<feature type="domain" description="C2" evidence="11">
    <location>
        <begin position="436"/>
        <end position="571"/>
    </location>
</feature>
<dbReference type="GeneID" id="106150648"/>
<evidence type="ECO:0000313" key="13">
    <source>
        <dbReference type="RefSeq" id="XP_013379025.1"/>
    </source>
</evidence>
<dbReference type="Pfam" id="PF08150">
    <property type="entry name" value="FerB"/>
    <property type="match status" value="1"/>
</dbReference>
<keyword evidence="4" id="KW-0479">Metal-binding</keyword>